<sequence length="222" mass="25599">MQVELLKTKRFSFINYCPLIVDQNSNSAILIDPAWEQTSFKQRLDELGVQLSAILLTHHHLDHSHLANTLAKEYDVPVYMSQREIDYYDFDCYRLQGILPQQQIITLGTHMTVLVHHTPGHTMGGVCYQIEDNLFTGDTLFNEGCGFCHTRGGCPGMMYESLSHLKRVIDDSIKVYPGHQYHSELGLTFAQVKQRNIYLNIDNKQDFIAFRMQKKSGVLKFR</sequence>
<dbReference type="EMBL" id="LNYY01000019">
    <property type="protein sequence ID" value="KTD69005.1"/>
    <property type="molecule type" value="Genomic_DNA"/>
</dbReference>
<dbReference type="InterPro" id="IPR036866">
    <property type="entry name" value="RibonucZ/Hydroxyglut_hydro"/>
</dbReference>
<keyword evidence="4" id="KW-0862">Zinc</keyword>
<dbReference type="AlphaFoldDB" id="A0A0W0ZIH9"/>
<dbReference type="PANTHER" id="PTHR46233">
    <property type="entry name" value="HYDROXYACYLGLUTATHIONE HYDROLASE GLOC"/>
    <property type="match status" value="1"/>
</dbReference>
<accession>A0A0W0ZIH9</accession>
<dbReference type="SMART" id="SM00849">
    <property type="entry name" value="Lactamase_B"/>
    <property type="match status" value="1"/>
</dbReference>
<evidence type="ECO:0000313" key="7">
    <source>
        <dbReference type="Proteomes" id="UP000054926"/>
    </source>
</evidence>
<dbReference type="STRING" id="947033.Lste_2163"/>
<dbReference type="GO" id="GO:0016787">
    <property type="term" value="F:hydrolase activity"/>
    <property type="evidence" value="ECO:0007669"/>
    <property type="project" value="UniProtKB-KW"/>
</dbReference>
<keyword evidence="2" id="KW-0479">Metal-binding</keyword>
<dbReference type="PATRIC" id="fig|947033.5.peg.2291"/>
<dbReference type="OrthoDB" id="9784009at2"/>
<reference evidence="6 7" key="1">
    <citation type="submission" date="2015-11" db="EMBL/GenBank/DDBJ databases">
        <title>Genomic analysis of 38 Legionella species identifies large and diverse effector repertoires.</title>
        <authorList>
            <person name="Burstein D."/>
            <person name="Amaro F."/>
            <person name="Zusman T."/>
            <person name="Lifshitz Z."/>
            <person name="Cohen O."/>
            <person name="Gilbert J.A."/>
            <person name="Pupko T."/>
            <person name="Shuman H.A."/>
            <person name="Segal G."/>
        </authorList>
    </citation>
    <scope>NUCLEOTIDE SEQUENCE [LARGE SCALE GENOMIC DNA]</scope>
    <source>
        <strain evidence="6 7">IMVS3376</strain>
    </source>
</reference>
<evidence type="ECO:0000256" key="4">
    <source>
        <dbReference type="ARBA" id="ARBA00022833"/>
    </source>
</evidence>
<dbReference type="PANTHER" id="PTHR46233:SF3">
    <property type="entry name" value="HYDROXYACYLGLUTATHIONE HYDROLASE GLOC"/>
    <property type="match status" value="1"/>
</dbReference>
<evidence type="ECO:0000256" key="3">
    <source>
        <dbReference type="ARBA" id="ARBA00022801"/>
    </source>
</evidence>
<evidence type="ECO:0000259" key="5">
    <source>
        <dbReference type="SMART" id="SM00849"/>
    </source>
</evidence>
<organism evidence="6 7">
    <name type="scientific">Legionella steelei</name>
    <dbReference type="NCBI Taxonomy" id="947033"/>
    <lineage>
        <taxon>Bacteria</taxon>
        <taxon>Pseudomonadati</taxon>
        <taxon>Pseudomonadota</taxon>
        <taxon>Gammaproteobacteria</taxon>
        <taxon>Legionellales</taxon>
        <taxon>Legionellaceae</taxon>
        <taxon>Legionella</taxon>
    </lineage>
</organism>
<dbReference type="InterPro" id="IPR051453">
    <property type="entry name" value="MBL_Glyoxalase_II"/>
</dbReference>
<comment type="caution">
    <text evidence="6">The sequence shown here is derived from an EMBL/GenBank/DDBJ whole genome shotgun (WGS) entry which is preliminary data.</text>
</comment>
<dbReference type="RefSeq" id="WP_019349510.1">
    <property type="nucleotide sequence ID" value="NZ_LNYY01000019.1"/>
</dbReference>
<evidence type="ECO:0000256" key="2">
    <source>
        <dbReference type="ARBA" id="ARBA00022723"/>
    </source>
</evidence>
<dbReference type="SUPFAM" id="SSF56281">
    <property type="entry name" value="Metallo-hydrolase/oxidoreductase"/>
    <property type="match status" value="1"/>
</dbReference>
<evidence type="ECO:0000256" key="1">
    <source>
        <dbReference type="ARBA" id="ARBA00001947"/>
    </source>
</evidence>
<dbReference type="Gene3D" id="3.60.15.10">
    <property type="entry name" value="Ribonuclease Z/Hydroxyacylglutathione hydrolase-like"/>
    <property type="match status" value="1"/>
</dbReference>
<dbReference type="CDD" id="cd16275">
    <property type="entry name" value="BaeB-like_MBL-fold"/>
    <property type="match status" value="1"/>
</dbReference>
<dbReference type="Proteomes" id="UP000054926">
    <property type="component" value="Unassembled WGS sequence"/>
</dbReference>
<protein>
    <submittedName>
        <fullName evidence="6">Putative glyoxalase II family protein</fullName>
    </submittedName>
</protein>
<dbReference type="GeneID" id="93291372"/>
<comment type="cofactor">
    <cofactor evidence="1">
        <name>Zn(2+)</name>
        <dbReference type="ChEBI" id="CHEBI:29105"/>
    </cofactor>
</comment>
<dbReference type="GO" id="GO:0046872">
    <property type="term" value="F:metal ion binding"/>
    <property type="evidence" value="ECO:0007669"/>
    <property type="project" value="UniProtKB-KW"/>
</dbReference>
<evidence type="ECO:0000313" key="6">
    <source>
        <dbReference type="EMBL" id="KTD69005.1"/>
    </source>
</evidence>
<keyword evidence="3" id="KW-0378">Hydrolase</keyword>
<dbReference type="InterPro" id="IPR001279">
    <property type="entry name" value="Metallo-B-lactamas"/>
</dbReference>
<proteinExistence type="predicted"/>
<gene>
    <name evidence="6" type="ORF">Lste_2163</name>
</gene>
<dbReference type="Pfam" id="PF00753">
    <property type="entry name" value="Lactamase_B"/>
    <property type="match status" value="1"/>
</dbReference>
<name>A0A0W0ZIH9_9GAMM</name>
<keyword evidence="7" id="KW-1185">Reference proteome</keyword>
<feature type="domain" description="Metallo-beta-lactamase" evidence="5">
    <location>
        <begin position="14"/>
        <end position="179"/>
    </location>
</feature>